<dbReference type="GeneID" id="35118457"/>
<proteinExistence type="predicted"/>
<dbReference type="InterPro" id="IPR017677">
    <property type="entry name" value="Methan_mark_16"/>
</dbReference>
<feature type="domain" description="4Fe-4S ferredoxin-type" evidence="1">
    <location>
        <begin position="343"/>
        <end position="372"/>
    </location>
</feature>
<sequence length="415" mass="45174">MKERTIGQINKKIENNEAKIYTAEEFKKLIKEDNAPSFEEVDVVTAGTCGVMSGTAAIFNFTVSEPGVFMRAKNIYLNGVPANIGPCPNEWLGSVDLILHGTSKSVEDSSYGGGFLLKDILEGKDIDVKVEAINGDIIESTTNIGEITRAQMIGTRMAFKNYTAFVNPSAEPVSSIFSAIPLEGNLKGLTFSGCGDLNPLQNDPNNLIIGNGTKVLLNGAEAIVLGEGTRSSPEKPNLMVSGNLKDMEANYVGGFKTGEGGEVYDTLAIPIPVLNEEIYNNLLIKNSDIPLTVADIKGRHLPLTQTDYGAMWDNHELRPKYVSDNCSCDSCTVEDVCPTNAFKNKRLDLSKCFGCGMCVHYCKNNSFTMDAGNVDLEIGGKKHNIPIICRQSDALRANKLSLKLKKMIKNHEFKL</sequence>
<gene>
    <name evidence="2" type="ORF">BK798_03730</name>
</gene>
<dbReference type="AlphaFoldDB" id="A0A2H4U644"/>
<dbReference type="Proteomes" id="UP000232133">
    <property type="component" value="Chromosome"/>
</dbReference>
<name>A0A2H4U644_METSM</name>
<reference evidence="2 3" key="1">
    <citation type="submission" date="2016-10" db="EMBL/GenBank/DDBJ databases">
        <authorList>
            <person name="Varghese N."/>
        </authorList>
    </citation>
    <scope>NUCLEOTIDE SEQUENCE [LARGE SCALE GENOMIC DNA]</scope>
    <source>
        <strain evidence="2 3">KB11</strain>
    </source>
</reference>
<dbReference type="PROSITE" id="PS51379">
    <property type="entry name" value="4FE4S_FER_2"/>
    <property type="match status" value="1"/>
</dbReference>
<evidence type="ECO:0000259" key="1">
    <source>
        <dbReference type="PROSITE" id="PS51379"/>
    </source>
</evidence>
<organism evidence="2 3">
    <name type="scientific">Methanobrevibacter smithii</name>
    <dbReference type="NCBI Taxonomy" id="2173"/>
    <lineage>
        <taxon>Archaea</taxon>
        <taxon>Methanobacteriati</taxon>
        <taxon>Methanobacteriota</taxon>
        <taxon>Methanomada group</taxon>
        <taxon>Methanobacteria</taxon>
        <taxon>Methanobacteriales</taxon>
        <taxon>Methanobacteriaceae</taxon>
        <taxon>Methanobrevibacter</taxon>
    </lineage>
</organism>
<dbReference type="SUPFAM" id="SSF54862">
    <property type="entry name" value="4Fe-4S ferredoxins"/>
    <property type="match status" value="1"/>
</dbReference>
<dbReference type="RefSeq" id="WP_100815391.1">
    <property type="nucleotide sequence ID" value="NZ_CP017803.1"/>
</dbReference>
<dbReference type="Pfam" id="PF01837">
    <property type="entry name" value="HcyBio"/>
    <property type="match status" value="1"/>
</dbReference>
<dbReference type="InterPro" id="IPR017896">
    <property type="entry name" value="4Fe4S_Fe-S-bd"/>
</dbReference>
<evidence type="ECO:0000313" key="2">
    <source>
        <dbReference type="EMBL" id="ATZ59589.1"/>
    </source>
</evidence>
<dbReference type="EMBL" id="CP017803">
    <property type="protein sequence ID" value="ATZ59589.1"/>
    <property type="molecule type" value="Genomic_DNA"/>
</dbReference>
<dbReference type="Gene3D" id="3.30.70.20">
    <property type="match status" value="1"/>
</dbReference>
<evidence type="ECO:0000313" key="3">
    <source>
        <dbReference type="Proteomes" id="UP000232133"/>
    </source>
</evidence>
<dbReference type="NCBIfam" id="TIGR03287">
    <property type="entry name" value="methan_mark_16"/>
    <property type="match status" value="1"/>
</dbReference>
<protein>
    <recommendedName>
        <fullName evidence="1">4Fe-4S ferredoxin-type domain-containing protein</fullName>
    </recommendedName>
</protein>
<accession>A0A2H4U644</accession>
<dbReference type="InterPro" id="IPR002708">
    <property type="entry name" value="HcyBio"/>
</dbReference>